<dbReference type="OrthoDB" id="1930084at2759"/>
<evidence type="ECO:0000256" key="7">
    <source>
        <dbReference type="SAM" id="MobiDB-lite"/>
    </source>
</evidence>
<evidence type="ECO:0000313" key="10">
    <source>
        <dbReference type="Proteomes" id="UP000053259"/>
    </source>
</evidence>
<dbReference type="FunCoup" id="A0A0D1YM35">
    <property type="interactions" value="84"/>
</dbReference>
<dbReference type="VEuPathDB" id="FungiDB:PV09_06725"/>
<feature type="active site" description="Proton donor/acceptor" evidence="5">
    <location>
        <position position="112"/>
    </location>
</feature>
<protein>
    <recommendedName>
        <fullName evidence="6">Serine/threonine-protein phosphatase</fullName>
        <ecNumber evidence="6">3.1.3.16</ecNumber>
    </recommendedName>
</protein>
<dbReference type="InterPro" id="IPR006186">
    <property type="entry name" value="Ser/Thr-sp_prot-phosphatase"/>
</dbReference>
<dbReference type="STRING" id="253628.A0A0D1YM35"/>
<dbReference type="InterPro" id="IPR047129">
    <property type="entry name" value="PPA2-like"/>
</dbReference>
<evidence type="ECO:0000256" key="4">
    <source>
        <dbReference type="ARBA" id="ARBA00048336"/>
    </source>
</evidence>
<dbReference type="Pfam" id="PF00149">
    <property type="entry name" value="Metallophos"/>
    <property type="match status" value="2"/>
</dbReference>
<dbReference type="GO" id="GO:0046872">
    <property type="term" value="F:metal ion binding"/>
    <property type="evidence" value="ECO:0007669"/>
    <property type="project" value="UniProtKB-KW"/>
</dbReference>
<dbReference type="RefSeq" id="XP_016211746.1">
    <property type="nucleotide sequence ID" value="XM_016360407.1"/>
</dbReference>
<accession>A0A0D1YM35</accession>
<dbReference type="EMBL" id="KN847552">
    <property type="protein sequence ID" value="KIW01877.1"/>
    <property type="molecule type" value="Genomic_DNA"/>
</dbReference>
<keyword evidence="10" id="KW-1185">Reference proteome</keyword>
<proteinExistence type="inferred from homology"/>
<dbReference type="Proteomes" id="UP000053259">
    <property type="component" value="Unassembled WGS sequence"/>
</dbReference>
<evidence type="ECO:0000256" key="3">
    <source>
        <dbReference type="ARBA" id="ARBA00023211"/>
    </source>
</evidence>
<comment type="catalytic activity">
    <reaction evidence="4 6">
        <text>O-phospho-L-threonyl-[protein] + H2O = L-threonyl-[protein] + phosphate</text>
        <dbReference type="Rhea" id="RHEA:47004"/>
        <dbReference type="Rhea" id="RHEA-COMP:11060"/>
        <dbReference type="Rhea" id="RHEA-COMP:11605"/>
        <dbReference type="ChEBI" id="CHEBI:15377"/>
        <dbReference type="ChEBI" id="CHEBI:30013"/>
        <dbReference type="ChEBI" id="CHEBI:43474"/>
        <dbReference type="ChEBI" id="CHEBI:61977"/>
        <dbReference type="EC" id="3.1.3.16"/>
    </reaction>
</comment>
<organism evidence="9 10">
    <name type="scientific">Verruconis gallopava</name>
    <dbReference type="NCBI Taxonomy" id="253628"/>
    <lineage>
        <taxon>Eukaryota</taxon>
        <taxon>Fungi</taxon>
        <taxon>Dikarya</taxon>
        <taxon>Ascomycota</taxon>
        <taxon>Pezizomycotina</taxon>
        <taxon>Dothideomycetes</taxon>
        <taxon>Pleosporomycetidae</taxon>
        <taxon>Venturiales</taxon>
        <taxon>Sympoventuriaceae</taxon>
        <taxon>Verruconis</taxon>
    </lineage>
</organism>
<dbReference type="SUPFAM" id="SSF56300">
    <property type="entry name" value="Metallo-dependent phosphatases"/>
    <property type="match status" value="1"/>
</dbReference>
<dbReference type="GO" id="GO:0004722">
    <property type="term" value="F:protein serine/threonine phosphatase activity"/>
    <property type="evidence" value="ECO:0007669"/>
    <property type="project" value="UniProtKB-EC"/>
</dbReference>
<dbReference type="Gene3D" id="3.60.21.10">
    <property type="match status" value="2"/>
</dbReference>
<reference evidence="9 10" key="1">
    <citation type="submission" date="2015-01" db="EMBL/GenBank/DDBJ databases">
        <title>The Genome Sequence of Ochroconis gallopava CBS43764.</title>
        <authorList>
            <consortium name="The Broad Institute Genomics Platform"/>
            <person name="Cuomo C."/>
            <person name="de Hoog S."/>
            <person name="Gorbushina A."/>
            <person name="Stielow B."/>
            <person name="Teixiera M."/>
            <person name="Abouelleil A."/>
            <person name="Chapman S.B."/>
            <person name="Priest M."/>
            <person name="Young S.K."/>
            <person name="Wortman J."/>
            <person name="Nusbaum C."/>
            <person name="Birren B."/>
        </authorList>
    </citation>
    <scope>NUCLEOTIDE SEQUENCE [LARGE SCALE GENOMIC DNA]</scope>
    <source>
        <strain evidence="9 10">CBS 43764</strain>
    </source>
</reference>
<name>A0A0D1YM35_9PEZI</name>
<dbReference type="PIRSF" id="PIRSF033096">
    <property type="entry name" value="PPPtase_5"/>
    <property type="match status" value="1"/>
</dbReference>
<dbReference type="GeneID" id="27314698"/>
<evidence type="ECO:0000256" key="6">
    <source>
        <dbReference type="RuleBase" id="RU004273"/>
    </source>
</evidence>
<gene>
    <name evidence="9" type="ORF">PV09_06725</name>
</gene>
<dbReference type="SMART" id="SM00156">
    <property type="entry name" value="PP2Ac"/>
    <property type="match status" value="1"/>
</dbReference>
<dbReference type="EC" id="3.1.3.16" evidence="6"/>
<evidence type="ECO:0000313" key="9">
    <source>
        <dbReference type="EMBL" id="KIW01877.1"/>
    </source>
</evidence>
<feature type="region of interest" description="Disordered" evidence="7">
    <location>
        <begin position="208"/>
        <end position="245"/>
    </location>
</feature>
<dbReference type="PANTHER" id="PTHR45619">
    <property type="entry name" value="SERINE/THREONINE-PROTEIN PHOSPHATASE PP2A-RELATED"/>
    <property type="match status" value="1"/>
</dbReference>
<evidence type="ECO:0000259" key="8">
    <source>
        <dbReference type="PROSITE" id="PS00125"/>
    </source>
</evidence>
<evidence type="ECO:0000256" key="2">
    <source>
        <dbReference type="ARBA" id="ARBA00022801"/>
    </source>
</evidence>
<evidence type="ECO:0000256" key="5">
    <source>
        <dbReference type="PIRSR" id="PIRSR033096-1"/>
    </source>
</evidence>
<sequence length="426" mass="46507">MSDLDKAIAQLRACRPIPENQVRELCYKARELLIEEGNVVGVDAPVTICGDIHGQFHDLMELFRVGGDVPETNYLFMGDFVDRGFYSLESFLLLLCLKVRYPDRITLIRGNHESRQITTVYGFYDECMRKYGSANVWRYCCEVFDYLALGALVTGAATNLEPTKSDYANGAGADIASSQATMTTSMGLEDEDIEIEILNADGQIISRFPRNAPEDKPLDSSSPLATPVKTGPSGTGASGLSDGSSSSPSSGAVLCVHGGLSPLIDTIDKIRLLDRKQEVPHEGAMCDLLWSDPDEIDGWGLSPRGAGFLFGADIVKCFNHRNDLSLIARAHQLVMEGFKEMFDSRIVTVWSAPNYCYRCGNVAAILELGEDGSNGGYVRRTNGDVDRKEGVGGSPIGPGRRYRVFEAAPQDSRGMPAKKPVADYFL</sequence>
<evidence type="ECO:0000256" key="1">
    <source>
        <dbReference type="ARBA" id="ARBA00022723"/>
    </source>
</evidence>
<dbReference type="PRINTS" id="PR00114">
    <property type="entry name" value="STPHPHTASE"/>
</dbReference>
<dbReference type="InterPro" id="IPR004843">
    <property type="entry name" value="Calcineurin-like_PHP"/>
</dbReference>
<dbReference type="CDD" id="cd07415">
    <property type="entry name" value="MPP_PP2A_PP4_PP6"/>
    <property type="match status" value="1"/>
</dbReference>
<keyword evidence="3" id="KW-0464">Manganese</keyword>
<keyword evidence="1" id="KW-0479">Metal-binding</keyword>
<dbReference type="InParanoid" id="A0A0D1YM35"/>
<dbReference type="InterPro" id="IPR029052">
    <property type="entry name" value="Metallo-depent_PP-like"/>
</dbReference>
<keyword evidence="2 6" id="KW-0378">Hydrolase</keyword>
<dbReference type="HOGENOM" id="CLU_004962_8_2_1"/>
<feature type="domain" description="Serine/threonine specific protein phosphatases" evidence="8">
    <location>
        <begin position="108"/>
        <end position="113"/>
    </location>
</feature>
<comment type="similarity">
    <text evidence="6">Belongs to the PPP phosphatase family.</text>
</comment>
<dbReference type="AlphaFoldDB" id="A0A0D1YM35"/>
<dbReference type="PROSITE" id="PS00125">
    <property type="entry name" value="SER_THR_PHOSPHATASE"/>
    <property type="match status" value="1"/>
</dbReference>